<dbReference type="PANTHER" id="PTHR33121">
    <property type="entry name" value="CYCLIC DI-GMP PHOSPHODIESTERASE PDEF"/>
    <property type="match status" value="1"/>
</dbReference>
<keyword evidence="3" id="KW-1185">Reference proteome</keyword>
<comment type="caution">
    <text evidence="2">The sequence shown here is derived from an EMBL/GenBank/DDBJ whole genome shotgun (WGS) entry which is preliminary data.</text>
</comment>
<dbReference type="SUPFAM" id="SSF141868">
    <property type="entry name" value="EAL domain-like"/>
    <property type="match status" value="1"/>
</dbReference>
<evidence type="ECO:0000313" key="3">
    <source>
        <dbReference type="Proteomes" id="UP001595636"/>
    </source>
</evidence>
<dbReference type="Gene3D" id="3.20.20.450">
    <property type="entry name" value="EAL domain"/>
    <property type="match status" value="1"/>
</dbReference>
<dbReference type="Proteomes" id="UP001595636">
    <property type="component" value="Unassembled WGS sequence"/>
</dbReference>
<dbReference type="Pfam" id="PF00563">
    <property type="entry name" value="EAL"/>
    <property type="match status" value="1"/>
</dbReference>
<dbReference type="PANTHER" id="PTHR33121:SF79">
    <property type="entry name" value="CYCLIC DI-GMP PHOSPHODIESTERASE PDED-RELATED"/>
    <property type="match status" value="1"/>
</dbReference>
<reference evidence="3" key="1">
    <citation type="journal article" date="2019" name="Int. J. Syst. Evol. Microbiol.">
        <title>The Global Catalogue of Microorganisms (GCM) 10K type strain sequencing project: providing services to taxonomists for standard genome sequencing and annotation.</title>
        <authorList>
            <consortium name="The Broad Institute Genomics Platform"/>
            <consortium name="The Broad Institute Genome Sequencing Center for Infectious Disease"/>
            <person name="Wu L."/>
            <person name="Ma J."/>
        </authorList>
    </citation>
    <scope>NUCLEOTIDE SEQUENCE [LARGE SCALE GENOMIC DNA]</scope>
    <source>
        <strain evidence="3">KCTC 42195</strain>
    </source>
</reference>
<dbReference type="SMART" id="SM00052">
    <property type="entry name" value="EAL"/>
    <property type="match status" value="1"/>
</dbReference>
<dbReference type="InterPro" id="IPR035919">
    <property type="entry name" value="EAL_sf"/>
</dbReference>
<proteinExistence type="predicted"/>
<dbReference type="EMBL" id="JBHRYH010000046">
    <property type="protein sequence ID" value="MFC3627821.1"/>
    <property type="molecule type" value="Genomic_DNA"/>
</dbReference>
<feature type="domain" description="EAL" evidence="1">
    <location>
        <begin position="1"/>
        <end position="228"/>
    </location>
</feature>
<evidence type="ECO:0000313" key="2">
    <source>
        <dbReference type="EMBL" id="MFC3627821.1"/>
    </source>
</evidence>
<dbReference type="InterPro" id="IPR050706">
    <property type="entry name" value="Cyclic-di-GMP_PDE-like"/>
</dbReference>
<organism evidence="2 3">
    <name type="scientific">Vogesella amnigena</name>
    <dbReference type="NCBI Taxonomy" id="1507449"/>
    <lineage>
        <taxon>Bacteria</taxon>
        <taxon>Pseudomonadati</taxon>
        <taxon>Pseudomonadota</taxon>
        <taxon>Betaproteobacteria</taxon>
        <taxon>Neisseriales</taxon>
        <taxon>Chromobacteriaceae</taxon>
        <taxon>Vogesella</taxon>
    </lineage>
</organism>
<sequence>MDKVFRPRYQPIFQVNDVMLGLEVYLLPADFQVNSKAKHYDNYIKMLRHALLHVMSDLESIARLNIKRLFITLTDDCLDHARDLLGFLGERSQALGIKIVVQVDIHQRAEDVDAHPVIKRLMSQGGELALNNFGHYGNGLFQVITTLPRFIKIDKPFLQWCYESKFQNALKDIVTILSDLNCSVIACNPETTIQMQFAYRAGVSCVQGDLLSKPCEIEYLIDEVMSSRDVIHEVA</sequence>
<dbReference type="RefSeq" id="WP_390281865.1">
    <property type="nucleotide sequence ID" value="NZ_JBHRYH010000046.1"/>
</dbReference>
<gene>
    <name evidence="2" type="ORF">ACFOKJ_16995</name>
</gene>
<dbReference type="InterPro" id="IPR001633">
    <property type="entry name" value="EAL_dom"/>
</dbReference>
<dbReference type="PROSITE" id="PS50883">
    <property type="entry name" value="EAL"/>
    <property type="match status" value="1"/>
</dbReference>
<evidence type="ECO:0000259" key="1">
    <source>
        <dbReference type="PROSITE" id="PS50883"/>
    </source>
</evidence>
<name>A0ABV7TYK6_9NEIS</name>
<protein>
    <submittedName>
        <fullName evidence="2">EAL domain-containing protein</fullName>
    </submittedName>
</protein>
<accession>A0ABV7TYK6</accession>